<dbReference type="GO" id="GO:0016998">
    <property type="term" value="P:cell wall macromolecule catabolic process"/>
    <property type="evidence" value="ECO:0007669"/>
    <property type="project" value="InterPro"/>
</dbReference>
<accession>A0A1R1PP58</accession>
<dbReference type="InterPro" id="IPR023346">
    <property type="entry name" value="Lysozyme-like_dom_sf"/>
</dbReference>
<feature type="domain" description="Glycoside hydrolase family 19 catalytic" evidence="4">
    <location>
        <begin position="204"/>
        <end position="285"/>
    </location>
</feature>
<dbReference type="EMBL" id="LSSK01000601">
    <property type="protein sequence ID" value="OMH82765.1"/>
    <property type="molecule type" value="Genomic_DNA"/>
</dbReference>
<feature type="compositionally biased region" description="Low complexity" evidence="3">
    <location>
        <begin position="123"/>
        <end position="134"/>
    </location>
</feature>
<feature type="region of interest" description="Disordered" evidence="3">
    <location>
        <begin position="99"/>
        <end position="134"/>
    </location>
</feature>
<keyword evidence="1" id="KW-0611">Plant defense</keyword>
<dbReference type="OrthoDB" id="5985073at2759"/>
<evidence type="ECO:0000256" key="2">
    <source>
        <dbReference type="ARBA" id="ARBA00023157"/>
    </source>
</evidence>
<dbReference type="Proteomes" id="UP000188320">
    <property type="component" value="Unassembled WGS sequence"/>
</dbReference>
<dbReference type="CDD" id="cd00325">
    <property type="entry name" value="chitinase_GH19"/>
    <property type="match status" value="1"/>
</dbReference>
<evidence type="ECO:0000313" key="6">
    <source>
        <dbReference type="Proteomes" id="UP000188320"/>
    </source>
</evidence>
<feature type="compositionally biased region" description="Polar residues" evidence="3">
    <location>
        <begin position="99"/>
        <end position="117"/>
    </location>
</feature>
<proteinExistence type="predicted"/>
<dbReference type="Gene3D" id="1.10.530.10">
    <property type="match status" value="1"/>
</dbReference>
<sequence length="340" mass="37385">MYKGIVAGISALAFSSSIVGMPAPLGGDYNKFALSGKLGYQRRDRVEKFSNLQEDISENSNIENNIQNEGPGYEWAEEIPNQMQQMVYRRVAVAQRQPSYASPQNMQGNVYRRQQASCRPRPSTSIGSSSSTGASSAAQGAGGLNIDCNKFYNAVQAAGYPKPTEAQCKAFLAGLPTGKIASLREAAMFLTQILWESDGLRAKEEYYCKTNDCKAAYGSPLDVPGKIYYGRGYIQLTWAANYQAASKALYGDDRLLKNPETVGTDEKTAWDVSFWFWRDRVRTDPGVMAGKFGSSTNMINGALECRGAYQAKAKKRFENYKKILPVLDPSATPIESGCYN</sequence>
<dbReference type="PANTHER" id="PTHR22595:SF79">
    <property type="entry name" value="CHITINASE 12"/>
    <property type="match status" value="1"/>
</dbReference>
<dbReference type="SUPFAM" id="SSF53955">
    <property type="entry name" value="Lysozyme-like"/>
    <property type="match status" value="1"/>
</dbReference>
<protein>
    <submittedName>
        <fullName evidence="5">Acidic endochitinase SP2</fullName>
    </submittedName>
</protein>
<evidence type="ECO:0000313" key="5">
    <source>
        <dbReference type="EMBL" id="OMH82765.1"/>
    </source>
</evidence>
<evidence type="ECO:0000256" key="3">
    <source>
        <dbReference type="SAM" id="MobiDB-lite"/>
    </source>
</evidence>
<comment type="caution">
    <text evidence="5">The sequence shown here is derived from an EMBL/GenBank/DDBJ whole genome shotgun (WGS) entry which is preliminary data.</text>
</comment>
<dbReference type="AlphaFoldDB" id="A0A1R1PP58"/>
<name>A0A1R1PP58_ZANCU</name>
<evidence type="ECO:0000256" key="1">
    <source>
        <dbReference type="ARBA" id="ARBA00022821"/>
    </source>
</evidence>
<reference evidence="6" key="1">
    <citation type="submission" date="2017-01" db="EMBL/GenBank/DDBJ databases">
        <authorList>
            <person name="Wang Y."/>
            <person name="White M."/>
            <person name="Kvist S."/>
            <person name="Moncalvo J.-M."/>
        </authorList>
    </citation>
    <scope>NUCLEOTIDE SEQUENCE [LARGE SCALE GENOMIC DNA]</scope>
    <source>
        <strain evidence="6">COL-18-3</strain>
    </source>
</reference>
<dbReference type="GO" id="GO:0006952">
    <property type="term" value="P:defense response"/>
    <property type="evidence" value="ECO:0007669"/>
    <property type="project" value="UniProtKB-KW"/>
</dbReference>
<dbReference type="Pfam" id="PF00182">
    <property type="entry name" value="Glyco_hydro_19"/>
    <property type="match status" value="1"/>
</dbReference>
<dbReference type="GO" id="GO:0004568">
    <property type="term" value="F:chitinase activity"/>
    <property type="evidence" value="ECO:0007669"/>
    <property type="project" value="InterPro"/>
</dbReference>
<dbReference type="PANTHER" id="PTHR22595">
    <property type="entry name" value="CHITINASE-RELATED"/>
    <property type="match status" value="1"/>
</dbReference>
<keyword evidence="6" id="KW-1185">Reference proteome</keyword>
<dbReference type="InterPro" id="IPR000726">
    <property type="entry name" value="Glyco_hydro_19_cat"/>
</dbReference>
<gene>
    <name evidence="5" type="ORF">AX774_g3734</name>
</gene>
<evidence type="ECO:0000259" key="4">
    <source>
        <dbReference type="Pfam" id="PF00182"/>
    </source>
</evidence>
<keyword evidence="2" id="KW-1015">Disulfide bond</keyword>
<organism evidence="5 6">
    <name type="scientific">Zancudomyces culisetae</name>
    <name type="common">Gut fungus</name>
    <name type="synonym">Smittium culisetae</name>
    <dbReference type="NCBI Taxonomy" id="1213189"/>
    <lineage>
        <taxon>Eukaryota</taxon>
        <taxon>Fungi</taxon>
        <taxon>Fungi incertae sedis</taxon>
        <taxon>Zoopagomycota</taxon>
        <taxon>Kickxellomycotina</taxon>
        <taxon>Harpellomycetes</taxon>
        <taxon>Harpellales</taxon>
        <taxon>Legeriomycetaceae</taxon>
        <taxon>Zancudomyces</taxon>
    </lineage>
</organism>
<dbReference type="GO" id="GO:0006032">
    <property type="term" value="P:chitin catabolic process"/>
    <property type="evidence" value="ECO:0007669"/>
    <property type="project" value="InterPro"/>
</dbReference>